<organism evidence="1 2">
    <name type="scientific">Athelia psychrophila</name>
    <dbReference type="NCBI Taxonomy" id="1759441"/>
    <lineage>
        <taxon>Eukaryota</taxon>
        <taxon>Fungi</taxon>
        <taxon>Dikarya</taxon>
        <taxon>Basidiomycota</taxon>
        <taxon>Agaricomycotina</taxon>
        <taxon>Agaricomycetes</taxon>
        <taxon>Agaricomycetidae</taxon>
        <taxon>Atheliales</taxon>
        <taxon>Atheliaceae</taxon>
        <taxon>Athelia</taxon>
    </lineage>
</organism>
<keyword evidence="2" id="KW-1185">Reference proteome</keyword>
<accession>A0A166QYZ2</accession>
<feature type="non-terminal residue" evidence="1">
    <location>
        <position position="138"/>
    </location>
</feature>
<reference evidence="1 2" key="1">
    <citation type="journal article" date="2016" name="Mol. Biol. Evol.">
        <title>Comparative Genomics of Early-Diverging Mushroom-Forming Fungi Provides Insights into the Origins of Lignocellulose Decay Capabilities.</title>
        <authorList>
            <person name="Nagy L.G."/>
            <person name="Riley R."/>
            <person name="Tritt A."/>
            <person name="Adam C."/>
            <person name="Daum C."/>
            <person name="Floudas D."/>
            <person name="Sun H."/>
            <person name="Yadav J.S."/>
            <person name="Pangilinan J."/>
            <person name="Larsson K.H."/>
            <person name="Matsuura K."/>
            <person name="Barry K."/>
            <person name="Labutti K."/>
            <person name="Kuo R."/>
            <person name="Ohm R.A."/>
            <person name="Bhattacharya S.S."/>
            <person name="Shirouzu T."/>
            <person name="Yoshinaga Y."/>
            <person name="Martin F.M."/>
            <person name="Grigoriev I.V."/>
            <person name="Hibbett D.S."/>
        </authorList>
    </citation>
    <scope>NUCLEOTIDE SEQUENCE [LARGE SCALE GENOMIC DNA]</scope>
    <source>
        <strain evidence="1 2">CBS 109695</strain>
    </source>
</reference>
<dbReference type="EMBL" id="KV417507">
    <property type="protein sequence ID" value="KZP27718.1"/>
    <property type="molecule type" value="Genomic_DNA"/>
</dbReference>
<evidence type="ECO:0000313" key="1">
    <source>
        <dbReference type="EMBL" id="KZP27718.1"/>
    </source>
</evidence>
<name>A0A166QYZ2_9AGAM</name>
<dbReference type="STRING" id="436010.A0A166QYZ2"/>
<dbReference type="OrthoDB" id="2668963at2759"/>
<sequence>MPSKVLSITKKAQLARESYEDIKSRAIKAYSVELLKTKGKGARTVAKDFVQLYKVETGLDIKLDHVTLIRGANGGRSLAEFNAAKSLLTDGKNNILIDYIGEIGNHGFPLSHKRLKEHANLILRGHLGSSFRGLGKQW</sequence>
<evidence type="ECO:0000313" key="2">
    <source>
        <dbReference type="Proteomes" id="UP000076532"/>
    </source>
</evidence>
<proteinExistence type="predicted"/>
<dbReference type="AlphaFoldDB" id="A0A166QYZ2"/>
<gene>
    <name evidence="1" type="ORF">FIBSPDRAFT_674398</name>
</gene>
<dbReference type="Proteomes" id="UP000076532">
    <property type="component" value="Unassembled WGS sequence"/>
</dbReference>
<protein>
    <submittedName>
        <fullName evidence="1">Uncharacterized protein</fullName>
    </submittedName>
</protein>